<organism evidence="1 2">
    <name type="scientific">Phytophthora megakarya</name>
    <dbReference type="NCBI Taxonomy" id="4795"/>
    <lineage>
        <taxon>Eukaryota</taxon>
        <taxon>Sar</taxon>
        <taxon>Stramenopiles</taxon>
        <taxon>Oomycota</taxon>
        <taxon>Peronosporomycetes</taxon>
        <taxon>Peronosporales</taxon>
        <taxon>Peronosporaceae</taxon>
        <taxon>Phytophthora</taxon>
    </lineage>
</organism>
<evidence type="ECO:0000313" key="1">
    <source>
        <dbReference type="EMBL" id="OWZ00832.1"/>
    </source>
</evidence>
<sequence length="77" mass="8538">MVHHLLSGKEYEVHGSRLKFFEDSSLNVNEELVEHVANQELVLGVAAIVGHRINPAIAKKELLVAWNGLEAIESSHL</sequence>
<protein>
    <submittedName>
        <fullName evidence="1">Uncharacterized protein</fullName>
    </submittedName>
</protein>
<proteinExistence type="predicted"/>
<comment type="caution">
    <text evidence="1">The sequence shown here is derived from an EMBL/GenBank/DDBJ whole genome shotgun (WGS) entry which is preliminary data.</text>
</comment>
<dbReference type="Proteomes" id="UP000198211">
    <property type="component" value="Unassembled WGS sequence"/>
</dbReference>
<evidence type="ECO:0000313" key="2">
    <source>
        <dbReference type="Proteomes" id="UP000198211"/>
    </source>
</evidence>
<gene>
    <name evidence="1" type="ORF">PHMEG_00027894</name>
</gene>
<keyword evidence="2" id="KW-1185">Reference proteome</keyword>
<accession>A0A225V6A6</accession>
<dbReference type="EMBL" id="NBNE01007296">
    <property type="protein sequence ID" value="OWZ00832.1"/>
    <property type="molecule type" value="Genomic_DNA"/>
</dbReference>
<dbReference type="OrthoDB" id="92464at2759"/>
<reference evidence="2" key="1">
    <citation type="submission" date="2017-03" db="EMBL/GenBank/DDBJ databases">
        <title>Phytopthora megakarya and P. palmivora, two closely related causual agents of cacao black pod achieved similar genome size and gene model numbers by different mechanisms.</title>
        <authorList>
            <person name="Ali S."/>
            <person name="Shao J."/>
            <person name="Larry D.J."/>
            <person name="Kronmiller B."/>
            <person name="Shen D."/>
            <person name="Strem M.D."/>
            <person name="Melnick R.L."/>
            <person name="Guiltinan M.J."/>
            <person name="Tyler B.M."/>
            <person name="Meinhardt L.W."/>
            <person name="Bailey B.A."/>
        </authorList>
    </citation>
    <scope>NUCLEOTIDE SEQUENCE [LARGE SCALE GENOMIC DNA]</scope>
    <source>
        <strain evidence="2">zdho120</strain>
    </source>
</reference>
<dbReference type="AlphaFoldDB" id="A0A225V6A6"/>
<name>A0A225V6A6_9STRA</name>